<evidence type="ECO:0000313" key="4">
    <source>
        <dbReference type="Proteomes" id="UP000809440"/>
    </source>
</evidence>
<protein>
    <submittedName>
        <fullName evidence="1">Uncharacterized protein</fullName>
    </submittedName>
</protein>
<dbReference type="Proteomes" id="UP000755667">
    <property type="component" value="Unassembled WGS sequence"/>
</dbReference>
<dbReference type="EMBL" id="JAFBXE010000003">
    <property type="protein sequence ID" value="MBM2411874.1"/>
    <property type="molecule type" value="Genomic_DNA"/>
</dbReference>
<comment type="caution">
    <text evidence="1">The sequence shown here is derived from an EMBL/GenBank/DDBJ whole genome shotgun (WGS) entry which is preliminary data.</text>
</comment>
<dbReference type="EMBL" id="JAFBXF010000003">
    <property type="protein sequence ID" value="MBM2416541.1"/>
    <property type="molecule type" value="Genomic_DNA"/>
</dbReference>
<reference evidence="1 4" key="1">
    <citation type="submission" date="2021-01" db="EMBL/GenBank/DDBJ databases">
        <title>Diatom-associated Roseobacters Show Island Model of Population Structure.</title>
        <authorList>
            <person name="Qu L."/>
            <person name="Feng X."/>
            <person name="Chen Y."/>
            <person name="Li L."/>
            <person name="Wang X."/>
            <person name="Hu Z."/>
            <person name="Wang H."/>
            <person name="Luo H."/>
        </authorList>
    </citation>
    <scope>NUCLEOTIDE SEQUENCE</scope>
    <source>
        <strain evidence="2 4">CC28-63</strain>
        <strain evidence="1">CC28-69</strain>
    </source>
</reference>
<dbReference type="AlphaFoldDB" id="A0A9Q2P8F8"/>
<keyword evidence="4" id="KW-1185">Reference proteome</keyword>
<organism evidence="1 3">
    <name type="scientific">Marivita cryptomonadis</name>
    <dbReference type="NCBI Taxonomy" id="505252"/>
    <lineage>
        <taxon>Bacteria</taxon>
        <taxon>Pseudomonadati</taxon>
        <taxon>Pseudomonadota</taxon>
        <taxon>Alphaproteobacteria</taxon>
        <taxon>Rhodobacterales</taxon>
        <taxon>Roseobacteraceae</taxon>
        <taxon>Marivita</taxon>
    </lineage>
</organism>
<evidence type="ECO:0000313" key="2">
    <source>
        <dbReference type="EMBL" id="MBM2416541.1"/>
    </source>
</evidence>
<sequence>MEIDLNNISSVCDQIFSMFDSRLFTETGSEIQDVRNLTLAQHELFTQQTHPLENLRKRIPKETERSIKSKRFQFSTESLLFIHSVISLTDIEPKSKLDRIISAIEEQNKFYSGLFEANIFSLYIKSHFDINTVPESDSYNRKTPDFAINTTYGTTFIECKSLESQKVRERKIWSQIGNLVVRKLVREKKCWNVSLLATREISGKDINETIDKLSRMIERDTLKRKVTVKNGIELYCEKISEPDIWTNGTLNLEKKEYGWLEGEFTVNPDGTPKYRNPCAFSGTPHVQTDLLKRILKHIKYANTQIPNGFPGVLYIEVPFEDGEHILDTIDPIFDKVFDALPRYKNINALVLYGRTIDRFCVNGENPIQEYDVTIPNKYPLVDLPKDFKILGSPTQQYAPSINGSEGTVFLEFSLERQLNQQLGRNLIYVRERHGKEQIRLWQSYENCFRADIITTTIGRKSFRADLNHLPINSNHKIAVRYNSQTAAAAVNGRMLEVMDPRK</sequence>
<accession>A0A9Q2P8F8</accession>
<gene>
    <name evidence="1" type="ORF">JQX41_06155</name>
    <name evidence="2" type="ORF">JQX48_06155</name>
</gene>
<name>A0A9Q2P8F8_9RHOB</name>
<proteinExistence type="predicted"/>
<evidence type="ECO:0000313" key="3">
    <source>
        <dbReference type="Proteomes" id="UP000755667"/>
    </source>
</evidence>
<evidence type="ECO:0000313" key="1">
    <source>
        <dbReference type="EMBL" id="MBM2411874.1"/>
    </source>
</evidence>
<dbReference type="RefSeq" id="WP_138488143.1">
    <property type="nucleotide sequence ID" value="NZ_JAFBWU010000003.1"/>
</dbReference>
<dbReference type="Proteomes" id="UP000809440">
    <property type="component" value="Unassembled WGS sequence"/>
</dbReference>